<dbReference type="EMBL" id="HE580275">
    <property type="protein sequence ID" value="CCD26649.1"/>
    <property type="molecule type" value="Genomic_DNA"/>
</dbReference>
<feature type="signal peptide" evidence="7">
    <location>
        <begin position="1"/>
        <end position="19"/>
    </location>
</feature>
<keyword evidence="6" id="KW-1133">Transmembrane helix</keyword>
<keyword evidence="6" id="KW-0472">Membrane</keyword>
<evidence type="ECO:0000256" key="7">
    <source>
        <dbReference type="SAM" id="SignalP"/>
    </source>
</evidence>
<evidence type="ECO:0000256" key="1">
    <source>
        <dbReference type="ARBA" id="ARBA00004613"/>
    </source>
</evidence>
<dbReference type="InterPro" id="IPR049451">
    <property type="entry name" value="AWP2-like_YTTT_rpt"/>
</dbReference>
<feature type="transmembrane region" description="Helical" evidence="6">
    <location>
        <begin position="848"/>
        <end position="866"/>
    </location>
</feature>
<dbReference type="OMA" id="TDVVSYY"/>
<dbReference type="InterPro" id="IPR021031">
    <property type="entry name" value="Hyphal-reg_cell_wall_N"/>
</dbReference>
<feature type="chain" id="PRO_5003411135" description="Hyphally-regulated cell wall protein N-terminal domain-containing protein" evidence="7">
    <location>
        <begin position="20"/>
        <end position="867"/>
    </location>
</feature>
<dbReference type="OrthoDB" id="4070328at2759"/>
<dbReference type="HOGENOM" id="CLU_006199_2_0_1"/>
<dbReference type="Pfam" id="PF11765">
    <property type="entry name" value="Hyphal_reg_CWP"/>
    <property type="match status" value="1"/>
</dbReference>
<sequence>MVKYNFLWVHALLATSTFAYEVSTNTVLDGSVPTGEPVVVDSDAYLALIHGSTQTFSNDLTVNGGLYISDSNTADAGMTLTTNGNLENTGIIVVDNRNATTGMEATIGGSTFRNDGQMFFAGSYKGTSNAFNINPSTSLINTGTIQFSQDAIGSSEADLKSESITNDGTICLQNMKSIIQSDVNGNGCFDIGVNSMYVIQGKDTAIATNQTFYLSSTTSSLYSESNALTDNIIVRGFGNGNTLTFRTSVVSSSYDSETGILSVNLFPFIYHDYNIGLGYDSSLFQVKSVSNSITPDLINNGLAYLGPPPTSSRPAVCSVCQPIPWIPFPPLDIPAPYTTTIVSNTSTISEIVSFYSTQSDGIPVVGSTVSTIPPPITAPQPVTVTITQSGRTITTTYYPQSSQSSMASTSSASSPSSLSNGSKSSSSSSGSSSASSSSSSPSSSSTSNSNLHTTVTSIGTVPVTEVVSDSPSTDASGHVTTVESTYVLVGSSSELISAPYTTTIVSDGSSETDVVSYYPTTDSNGDVIVTVTTLTKSKSSTSTSNSNLHTTVTTIGTVPVTEVVSDSPSTDASGHVTTAESTYVLVGSSSELISAPYTTTIVSDGSSETDVVSYYPTTYSNGDVTVTVTTLTKYHNSSTIVTNKSTQHKTDDVISTIITTDSVVFTQIVTYCPLTDKSGHVATAESTFVLVGSSSVPIPKPSTTVLTKNTITETQVVSCYPATGESGNVIIKSTTQTLVPNSFSTIRAGSVTNTNVLTVYPTSDKASKIQIASAANSIVTNTPSITTSAKSTPSESPVHINPAQSLNSVSSGFAFNSGSTIRSTIPQYTDKPTSSAAIISSENGASSIISSNIVLTVLVSIFFTFVF</sequence>
<evidence type="ECO:0000256" key="6">
    <source>
        <dbReference type="SAM" id="Phobius"/>
    </source>
</evidence>
<evidence type="ECO:0000313" key="10">
    <source>
        <dbReference type="Proteomes" id="UP000000689"/>
    </source>
</evidence>
<feature type="compositionally biased region" description="Low complexity" evidence="5">
    <location>
        <begin position="398"/>
        <end position="449"/>
    </location>
</feature>
<keyword evidence="3 7" id="KW-0732">Signal</keyword>
<dbReference type="eggNOG" id="KOG1216">
    <property type="taxonomic scope" value="Eukaryota"/>
</dbReference>
<keyword evidence="4" id="KW-0325">Glycoprotein</keyword>
<evidence type="ECO:0000256" key="3">
    <source>
        <dbReference type="ARBA" id="ARBA00022729"/>
    </source>
</evidence>
<keyword evidence="2" id="KW-0964">Secreted</keyword>
<protein>
    <recommendedName>
        <fullName evidence="8">Hyphally-regulated cell wall protein N-terminal domain-containing protein</fullName>
    </recommendedName>
</protein>
<dbReference type="GO" id="GO:0005576">
    <property type="term" value="C:extracellular region"/>
    <property type="evidence" value="ECO:0007669"/>
    <property type="project" value="UniProtKB-SubCell"/>
</dbReference>
<accession>G0WFT8</accession>
<evidence type="ECO:0000259" key="8">
    <source>
        <dbReference type="Pfam" id="PF11765"/>
    </source>
</evidence>
<evidence type="ECO:0000313" key="9">
    <source>
        <dbReference type="EMBL" id="CCD26649.1"/>
    </source>
</evidence>
<dbReference type="Proteomes" id="UP000000689">
    <property type="component" value="Chromosome 9"/>
</dbReference>
<comment type="subcellular location">
    <subcellularLocation>
        <location evidence="1">Secreted</location>
    </subcellularLocation>
</comment>
<keyword evidence="10" id="KW-1185">Reference proteome</keyword>
<name>G0WFT8_NAUDC</name>
<dbReference type="Pfam" id="PF20646">
    <property type="entry name" value="Hpf1_C"/>
    <property type="match status" value="6"/>
</dbReference>
<gene>
    <name evidence="9" type="primary">NDAI0I00800</name>
    <name evidence="9" type="ordered locus">NDAI_0I00800</name>
</gene>
<dbReference type="KEGG" id="ndi:NDAI_0I00800"/>
<evidence type="ECO:0000256" key="5">
    <source>
        <dbReference type="SAM" id="MobiDB-lite"/>
    </source>
</evidence>
<dbReference type="GO" id="GO:0009277">
    <property type="term" value="C:fungal-type cell wall"/>
    <property type="evidence" value="ECO:0007669"/>
    <property type="project" value="UniProtKB-ARBA"/>
</dbReference>
<feature type="region of interest" description="Disordered" evidence="5">
    <location>
        <begin position="398"/>
        <end position="453"/>
    </location>
</feature>
<dbReference type="RefSeq" id="XP_003671892.1">
    <property type="nucleotide sequence ID" value="XM_003671844.1"/>
</dbReference>
<dbReference type="GeneID" id="11493503"/>
<proteinExistence type="predicted"/>
<keyword evidence="6" id="KW-0812">Transmembrane</keyword>
<organism evidence="9 10">
    <name type="scientific">Naumovozyma dairenensis (strain ATCC 10597 / BCRC 20456 / CBS 421 / NBRC 0211 / NRRL Y-12639)</name>
    <name type="common">Saccharomyces dairenensis</name>
    <dbReference type="NCBI Taxonomy" id="1071378"/>
    <lineage>
        <taxon>Eukaryota</taxon>
        <taxon>Fungi</taxon>
        <taxon>Dikarya</taxon>
        <taxon>Ascomycota</taxon>
        <taxon>Saccharomycotina</taxon>
        <taxon>Saccharomycetes</taxon>
        <taxon>Saccharomycetales</taxon>
        <taxon>Saccharomycetaceae</taxon>
        <taxon>Naumovozyma</taxon>
    </lineage>
</organism>
<dbReference type="AlphaFoldDB" id="G0WFT8"/>
<reference evidence="9 10" key="1">
    <citation type="journal article" date="2011" name="Proc. Natl. Acad. Sci. U.S.A.">
        <title>Evolutionary erosion of yeast sex chromosomes by mating-type switching accidents.</title>
        <authorList>
            <person name="Gordon J.L."/>
            <person name="Armisen D."/>
            <person name="Proux-Wera E."/>
            <person name="Oheigeartaigh S.S."/>
            <person name="Byrne K.P."/>
            <person name="Wolfe K.H."/>
        </authorList>
    </citation>
    <scope>NUCLEOTIDE SEQUENCE [LARGE SCALE GENOMIC DNA]</scope>
    <source>
        <strain evidence="10">ATCC 10597 / BCRC 20456 / CBS 421 / NBRC 0211 / NRRL Y-12639</strain>
    </source>
</reference>
<evidence type="ECO:0000256" key="2">
    <source>
        <dbReference type="ARBA" id="ARBA00022525"/>
    </source>
</evidence>
<evidence type="ECO:0000256" key="4">
    <source>
        <dbReference type="ARBA" id="ARBA00023180"/>
    </source>
</evidence>
<feature type="domain" description="Hyphally-regulated cell wall protein N-terminal" evidence="8">
    <location>
        <begin position="12"/>
        <end position="327"/>
    </location>
</feature>